<sequence length="378" mass="40990">MSDQDLTLDPIEDAIAAIAEGELVVVVDDTDRENEGDLIMAASKATPEKMAFMIRHTSGIICVPMTGERAETLNLPPMVANNLDPMRTAFTVSVDYKVGMTTGIAAEERANTCRALLNGNCGPTDFLRPGHIFPLIAREGGVLIRSGHTEAGVDLARLAGLEPGGVLAEVVNDDGTVKRLPELVPFAREHGLKIVSIEDLISYRVRRESFVTCVREETFAFAGLDGRIRVYETPFDETQHVVFVHGDVRGRNHVPTRIHREQPVLDLLARVGGGRSWVDAAVEKIGASGCGVVMLLRAPQIDDLGVKPPEGEGPVTDGERHLSARLRRQRWREVGVGAQILRDLGVSSIAVLATHQRAFVGLSGFGIEVCETVLINED</sequence>
<dbReference type="HAMAP" id="MF_00180">
    <property type="entry name" value="RibB"/>
    <property type="match status" value="1"/>
</dbReference>
<dbReference type="Proteomes" id="UP000664288">
    <property type="component" value="Unassembled WGS sequence"/>
</dbReference>
<keyword evidence="13" id="KW-1185">Reference proteome</keyword>
<dbReference type="InterPro" id="IPR036144">
    <property type="entry name" value="RibA-like_sf"/>
</dbReference>
<keyword evidence="10 12" id="KW-0456">Lyase</keyword>
<evidence type="ECO:0000256" key="1">
    <source>
        <dbReference type="ARBA" id="ARBA00000141"/>
    </source>
</evidence>
<dbReference type="Pfam" id="PF00925">
    <property type="entry name" value="GTP_cyclohydro2"/>
    <property type="match status" value="1"/>
</dbReference>
<evidence type="ECO:0000313" key="12">
    <source>
        <dbReference type="EMBL" id="MBO0903448.1"/>
    </source>
</evidence>
<keyword evidence="10" id="KW-0460">Magnesium</keyword>
<evidence type="ECO:0000256" key="4">
    <source>
        <dbReference type="ARBA" id="ARBA00005520"/>
    </source>
</evidence>
<gene>
    <name evidence="10 12" type="primary">ribB</name>
    <name evidence="12" type="ORF">J1C47_07315</name>
</gene>
<comment type="caution">
    <text evidence="12">The sequence shown here is derived from an EMBL/GenBank/DDBJ whole genome shotgun (WGS) entry which is preliminary data.</text>
</comment>
<dbReference type="InterPro" id="IPR000422">
    <property type="entry name" value="DHBP_synthase_RibB"/>
</dbReference>
<feature type="binding site" evidence="10">
    <location>
        <begin position="32"/>
        <end position="33"/>
    </location>
    <ligand>
        <name>D-ribulose 5-phosphate</name>
        <dbReference type="ChEBI" id="CHEBI:58121"/>
    </ligand>
</feature>
<feature type="domain" description="GTP cyclohydrolase II" evidence="11">
    <location>
        <begin position="226"/>
        <end position="373"/>
    </location>
</feature>
<organism evidence="12 13">
    <name type="scientific">Jiella sonneratiae</name>
    <dbReference type="NCBI Taxonomy" id="2816856"/>
    <lineage>
        <taxon>Bacteria</taxon>
        <taxon>Pseudomonadati</taxon>
        <taxon>Pseudomonadota</taxon>
        <taxon>Alphaproteobacteria</taxon>
        <taxon>Hyphomicrobiales</taxon>
        <taxon>Aurantimonadaceae</taxon>
        <taxon>Jiella</taxon>
    </lineage>
</organism>
<feature type="binding site" evidence="10">
    <location>
        <position position="33"/>
    </location>
    <ligand>
        <name>Mg(2+)</name>
        <dbReference type="ChEBI" id="CHEBI:18420"/>
        <label>1</label>
    </ligand>
</feature>
<dbReference type="PANTHER" id="PTHR21327:SF18">
    <property type="entry name" value="3,4-DIHYDROXY-2-BUTANONE 4-PHOSPHATE SYNTHASE"/>
    <property type="match status" value="1"/>
</dbReference>
<feature type="binding site" evidence="10">
    <location>
        <begin position="145"/>
        <end position="149"/>
    </location>
    <ligand>
        <name>D-ribulose 5-phosphate</name>
        <dbReference type="ChEBI" id="CHEBI:58121"/>
    </ligand>
</feature>
<dbReference type="SUPFAM" id="SSF55821">
    <property type="entry name" value="YrdC/RibB"/>
    <property type="match status" value="1"/>
</dbReference>
<evidence type="ECO:0000256" key="3">
    <source>
        <dbReference type="ARBA" id="ARBA00004904"/>
    </source>
</evidence>
<feature type="binding site" evidence="10">
    <location>
        <position position="37"/>
    </location>
    <ligand>
        <name>D-ribulose 5-phosphate</name>
        <dbReference type="ChEBI" id="CHEBI:58121"/>
    </ligand>
</feature>
<feature type="site" description="Essential for catalytic activity" evidence="10">
    <location>
        <position position="131"/>
    </location>
</feature>
<dbReference type="SUPFAM" id="SSF142695">
    <property type="entry name" value="RibA-like"/>
    <property type="match status" value="1"/>
</dbReference>
<name>A0ABS3J198_9HYPH</name>
<comment type="subunit">
    <text evidence="10">Homodimer.</text>
</comment>
<comment type="pathway">
    <text evidence="3 10">Cofactor biosynthesis; riboflavin biosynthesis; 2-hydroxy-3-oxobutyl phosphate from D-ribulose 5-phosphate: step 1/1.</text>
</comment>
<evidence type="ECO:0000256" key="6">
    <source>
        <dbReference type="ARBA" id="ARBA00012153"/>
    </source>
</evidence>
<evidence type="ECO:0000259" key="11">
    <source>
        <dbReference type="Pfam" id="PF00925"/>
    </source>
</evidence>
<feature type="binding site" evidence="10">
    <location>
        <position position="33"/>
    </location>
    <ligand>
        <name>Mg(2+)</name>
        <dbReference type="ChEBI" id="CHEBI:18420"/>
        <label>2</label>
    </ligand>
</feature>
<proteinExistence type="inferred from homology"/>
<keyword evidence="9 10" id="KW-0479">Metal-binding</keyword>
<dbReference type="PANTHER" id="PTHR21327">
    <property type="entry name" value="GTP CYCLOHYDROLASE II-RELATED"/>
    <property type="match status" value="1"/>
</dbReference>
<evidence type="ECO:0000256" key="9">
    <source>
        <dbReference type="ARBA" id="ARBA00022723"/>
    </source>
</evidence>
<comment type="similarity">
    <text evidence="4">In the N-terminal section; belongs to the DHBP synthase family.</text>
</comment>
<comment type="similarity">
    <text evidence="5">In the C-terminal section; belongs to the GTP cyclohydrolase II family.</text>
</comment>
<feature type="site" description="Essential for catalytic activity" evidence="10">
    <location>
        <position position="169"/>
    </location>
</feature>
<evidence type="ECO:0000256" key="2">
    <source>
        <dbReference type="ARBA" id="ARBA00002284"/>
    </source>
</evidence>
<evidence type="ECO:0000256" key="10">
    <source>
        <dbReference type="HAMAP-Rule" id="MF_00180"/>
    </source>
</evidence>
<dbReference type="PIRSF" id="PIRSF001259">
    <property type="entry name" value="RibA"/>
    <property type="match status" value="1"/>
</dbReference>
<dbReference type="Gene3D" id="3.90.870.10">
    <property type="entry name" value="DHBP synthase"/>
    <property type="match status" value="1"/>
</dbReference>
<evidence type="ECO:0000256" key="8">
    <source>
        <dbReference type="ARBA" id="ARBA00022619"/>
    </source>
</evidence>
<evidence type="ECO:0000256" key="5">
    <source>
        <dbReference type="ARBA" id="ARBA00008976"/>
    </source>
</evidence>
<dbReference type="InterPro" id="IPR032677">
    <property type="entry name" value="GTP_cyclohydro_II"/>
</dbReference>
<dbReference type="RefSeq" id="WP_207350094.1">
    <property type="nucleotide sequence ID" value="NZ_JAFMPY010000006.1"/>
</dbReference>
<accession>A0ABS3J198</accession>
<keyword evidence="10" id="KW-0464">Manganese</keyword>
<protein>
    <recommendedName>
        <fullName evidence="7 10">3,4-dihydroxy-2-butanone 4-phosphate synthase</fullName>
        <shortName evidence="10">DHBP synthase</shortName>
        <ecNumber evidence="6 10">4.1.99.12</ecNumber>
    </recommendedName>
</protein>
<comment type="function">
    <text evidence="2 10">Catalyzes the conversion of D-ribulose 5-phosphate to formate and 3,4-dihydroxy-2-butanone 4-phosphate.</text>
</comment>
<dbReference type="InterPro" id="IPR017945">
    <property type="entry name" value="DHBP_synth_RibB-like_a/b_dom"/>
</dbReference>
<dbReference type="Gene3D" id="3.40.50.10990">
    <property type="entry name" value="GTP cyclohydrolase II"/>
    <property type="match status" value="2"/>
</dbReference>
<dbReference type="NCBIfam" id="TIGR00506">
    <property type="entry name" value="ribB"/>
    <property type="match status" value="1"/>
</dbReference>
<comment type="cofactor">
    <cofactor evidence="10">
        <name>Mg(2+)</name>
        <dbReference type="ChEBI" id="CHEBI:18420"/>
    </cofactor>
    <cofactor evidence="10">
        <name>Mn(2+)</name>
        <dbReference type="ChEBI" id="CHEBI:29035"/>
    </cofactor>
    <text evidence="10">Binds 2 divalent metal cations per subunit. Magnesium or manganese.</text>
</comment>
<dbReference type="Pfam" id="PF00926">
    <property type="entry name" value="DHBP_synthase"/>
    <property type="match status" value="1"/>
</dbReference>
<dbReference type="EMBL" id="JAFMPY010000006">
    <property type="protein sequence ID" value="MBO0903448.1"/>
    <property type="molecule type" value="Genomic_DNA"/>
</dbReference>
<dbReference type="GO" id="GO:0008686">
    <property type="term" value="F:3,4-dihydroxy-2-butanone-4-phosphate synthase activity"/>
    <property type="evidence" value="ECO:0007669"/>
    <property type="project" value="UniProtKB-EC"/>
</dbReference>
<evidence type="ECO:0000313" key="13">
    <source>
        <dbReference type="Proteomes" id="UP000664288"/>
    </source>
</evidence>
<reference evidence="12 13" key="1">
    <citation type="submission" date="2021-03" db="EMBL/GenBank/DDBJ databases">
        <title>Whole genome sequence of Jiella sp. MQZ13P-4.</title>
        <authorList>
            <person name="Tuo L."/>
        </authorList>
    </citation>
    <scope>NUCLEOTIDE SEQUENCE [LARGE SCALE GENOMIC DNA]</scope>
    <source>
        <strain evidence="12 13">MQZ13P-4</strain>
    </source>
</reference>
<evidence type="ECO:0000256" key="7">
    <source>
        <dbReference type="ARBA" id="ARBA00018836"/>
    </source>
</evidence>
<comment type="similarity">
    <text evidence="10">Belongs to the DHBP synthase family.</text>
</comment>
<keyword evidence="8 10" id="KW-0686">Riboflavin biosynthesis</keyword>
<dbReference type="EC" id="4.1.99.12" evidence="6 10"/>
<comment type="catalytic activity">
    <reaction evidence="1 10">
        <text>D-ribulose 5-phosphate = (2S)-2-hydroxy-3-oxobutyl phosphate + formate + H(+)</text>
        <dbReference type="Rhea" id="RHEA:18457"/>
        <dbReference type="ChEBI" id="CHEBI:15378"/>
        <dbReference type="ChEBI" id="CHEBI:15740"/>
        <dbReference type="ChEBI" id="CHEBI:58121"/>
        <dbReference type="ChEBI" id="CHEBI:58830"/>
        <dbReference type="EC" id="4.1.99.12"/>
    </reaction>
</comment>
<feature type="binding site" evidence="10">
    <location>
        <position position="148"/>
    </location>
    <ligand>
        <name>Mg(2+)</name>
        <dbReference type="ChEBI" id="CHEBI:18420"/>
        <label>2</label>
    </ligand>
</feature>